<dbReference type="InterPro" id="IPR056398">
    <property type="entry name" value="Tudor_Coilin"/>
</dbReference>
<feature type="compositionally biased region" description="Acidic residues" evidence="1">
    <location>
        <begin position="314"/>
        <end position="325"/>
    </location>
</feature>
<dbReference type="InterPro" id="IPR031722">
    <property type="entry name" value="Coilin_N"/>
</dbReference>
<protein>
    <submittedName>
        <fullName evidence="5">Coilin isoform X1</fullName>
    </submittedName>
</protein>
<name>A0A9C6T6P8_ARADU</name>
<feature type="compositionally biased region" description="Basic and acidic residues" evidence="1">
    <location>
        <begin position="233"/>
        <end position="246"/>
    </location>
</feature>
<evidence type="ECO:0000313" key="4">
    <source>
        <dbReference type="Proteomes" id="UP000515211"/>
    </source>
</evidence>
<dbReference type="GO" id="GO:0000387">
    <property type="term" value="P:spliceosomal snRNP assembly"/>
    <property type="evidence" value="ECO:0007669"/>
    <property type="project" value="TreeGrafter"/>
</dbReference>
<gene>
    <name evidence="5" type="primary">LOC107469094</name>
</gene>
<dbReference type="InterPro" id="IPR024822">
    <property type="entry name" value="Coilin"/>
</dbReference>
<dbReference type="GO" id="GO:0030619">
    <property type="term" value="F:U1 snRNA binding"/>
    <property type="evidence" value="ECO:0007669"/>
    <property type="project" value="TreeGrafter"/>
</dbReference>
<dbReference type="PANTHER" id="PTHR15197:SF0">
    <property type="entry name" value="COILIN"/>
    <property type="match status" value="1"/>
</dbReference>
<evidence type="ECO:0000259" key="2">
    <source>
        <dbReference type="Pfam" id="PF15862"/>
    </source>
</evidence>
<sequence>MTAEMVRVRVVFEEGHMLSKSKKKEGLKRCWLLLKPQYKTISDLSSHLQNVFKLHRTCPNGITLYMDGFVLPPFESTSILKDKDIICVKRKGSMLIDKPDTPISAPNDHQSIELAKLLAIEGPQDKEAGRHETDSEEDGSGQFGDTIYAEPEIDGNVISKKRKASKKLKSPSQKKMKLSSPNKLTVTEVHEEEKENGTPTHNKLSLSKKENDKSSNLSSQKKKSKNLKSQKQSNDKSEPMHEEKRLPQPQGDGGSGTKKTPSRSARRKKAKRKWLREQLKSEKEKLHQSPAVEKDVQKLPAKNNNCSVSNAPQSDEESEAEDDIVPVEIRPGHIRFQSLKKDQEAPQNQIPVMFQETSQWNGITSKKKGQKWGKESTWPHKQDAYAHSSQDYHTVQNVEKKHASKAIDFDKLTPYTSLPKEGDVIAYRLIELSSSWTPELSSFRVGRITKYNAKSNRVSLEPVSEYPFEFKKKIDDDASSVQFDPSPYGEDGSLEIDYLSLAEVRMVSHGNNSNSSAIAGSNNDWDHLTKPSNGSINKKCSGDQTAVGSSEPVNRGHTSAKENGAVNVWDEINEALTAKKVKLSQANCWRKEESSSSQSWSQRALRCSALGPTMALLRSQNGLN</sequence>
<feature type="compositionally biased region" description="Polar residues" evidence="1">
    <location>
        <begin position="345"/>
        <end position="364"/>
    </location>
</feature>
<feature type="compositionally biased region" description="Basic and acidic residues" evidence="1">
    <location>
        <begin position="275"/>
        <end position="297"/>
    </location>
</feature>
<feature type="compositionally biased region" description="Basic residues" evidence="1">
    <location>
        <begin position="159"/>
        <end position="177"/>
    </location>
</feature>
<dbReference type="GO" id="GO:0015030">
    <property type="term" value="C:Cajal body"/>
    <property type="evidence" value="ECO:0007669"/>
    <property type="project" value="TreeGrafter"/>
</dbReference>
<organism evidence="4 5">
    <name type="scientific">Arachis duranensis</name>
    <name type="common">Wild peanut</name>
    <dbReference type="NCBI Taxonomy" id="130453"/>
    <lineage>
        <taxon>Eukaryota</taxon>
        <taxon>Viridiplantae</taxon>
        <taxon>Streptophyta</taxon>
        <taxon>Embryophyta</taxon>
        <taxon>Tracheophyta</taxon>
        <taxon>Spermatophyta</taxon>
        <taxon>Magnoliopsida</taxon>
        <taxon>eudicotyledons</taxon>
        <taxon>Gunneridae</taxon>
        <taxon>Pentapetalae</taxon>
        <taxon>rosids</taxon>
        <taxon>fabids</taxon>
        <taxon>Fabales</taxon>
        <taxon>Fabaceae</taxon>
        <taxon>Papilionoideae</taxon>
        <taxon>50 kb inversion clade</taxon>
        <taxon>dalbergioids sensu lato</taxon>
        <taxon>Dalbergieae</taxon>
        <taxon>Pterocarpus clade</taxon>
        <taxon>Arachis</taxon>
    </lineage>
</organism>
<feature type="domain" description="Coilin N-terminal" evidence="2">
    <location>
        <begin position="6"/>
        <end position="236"/>
    </location>
</feature>
<dbReference type="RefSeq" id="XP_052110981.1">
    <property type="nucleotide sequence ID" value="XM_052255021.1"/>
</dbReference>
<feature type="compositionally biased region" description="Polar residues" evidence="1">
    <location>
        <begin position="302"/>
        <end position="313"/>
    </location>
</feature>
<proteinExistence type="predicted"/>
<evidence type="ECO:0000256" key="1">
    <source>
        <dbReference type="SAM" id="MobiDB-lite"/>
    </source>
</evidence>
<feature type="compositionally biased region" description="Basic residues" evidence="1">
    <location>
        <begin position="260"/>
        <end position="274"/>
    </location>
</feature>
<evidence type="ECO:0000259" key="3">
    <source>
        <dbReference type="Pfam" id="PF23086"/>
    </source>
</evidence>
<feature type="compositionally biased region" description="Polar residues" evidence="1">
    <location>
        <begin position="531"/>
        <end position="552"/>
    </location>
</feature>
<reference evidence="5" key="2">
    <citation type="submission" date="2025-08" db="UniProtKB">
        <authorList>
            <consortium name="RefSeq"/>
        </authorList>
    </citation>
    <scope>IDENTIFICATION</scope>
    <source>
        <tissue evidence="5">Whole plant</tissue>
    </source>
</reference>
<dbReference type="GeneID" id="107469094"/>
<dbReference type="AlphaFoldDB" id="A0A9C6T6P8"/>
<dbReference type="Pfam" id="PF15862">
    <property type="entry name" value="Coilin_N"/>
    <property type="match status" value="1"/>
</dbReference>
<dbReference type="PANTHER" id="PTHR15197">
    <property type="entry name" value="COILIN P80"/>
    <property type="match status" value="1"/>
</dbReference>
<feature type="domain" description="Coilin tudor" evidence="3">
    <location>
        <begin position="406"/>
        <end position="510"/>
    </location>
</feature>
<feature type="region of interest" description="Disordered" evidence="1">
    <location>
        <begin position="125"/>
        <end position="380"/>
    </location>
</feature>
<reference evidence="4" key="1">
    <citation type="journal article" date="2016" name="Nat. Genet.">
        <title>The genome sequences of Arachis duranensis and Arachis ipaensis, the diploid ancestors of cultivated peanut.</title>
        <authorList>
            <person name="Bertioli D.J."/>
            <person name="Cannon S.B."/>
            <person name="Froenicke L."/>
            <person name="Huang G."/>
            <person name="Farmer A.D."/>
            <person name="Cannon E.K."/>
            <person name="Liu X."/>
            <person name="Gao D."/>
            <person name="Clevenger J."/>
            <person name="Dash S."/>
            <person name="Ren L."/>
            <person name="Moretzsohn M.C."/>
            <person name="Shirasawa K."/>
            <person name="Huang W."/>
            <person name="Vidigal B."/>
            <person name="Abernathy B."/>
            <person name="Chu Y."/>
            <person name="Niederhuth C.E."/>
            <person name="Umale P."/>
            <person name="Araujo A.C."/>
            <person name="Kozik A."/>
            <person name="Kim K.D."/>
            <person name="Burow M.D."/>
            <person name="Varshney R.K."/>
            <person name="Wang X."/>
            <person name="Zhang X."/>
            <person name="Barkley N."/>
            <person name="Guimaraes P.M."/>
            <person name="Isobe S."/>
            <person name="Guo B."/>
            <person name="Liao B."/>
            <person name="Stalker H.T."/>
            <person name="Schmitz R.J."/>
            <person name="Scheffler B.E."/>
            <person name="Leal-Bertioli S.C."/>
            <person name="Xun X."/>
            <person name="Jackson S.A."/>
            <person name="Michelmore R."/>
            <person name="Ozias-Akins P."/>
        </authorList>
    </citation>
    <scope>NUCLEOTIDE SEQUENCE [LARGE SCALE GENOMIC DNA]</scope>
    <source>
        <strain evidence="4">cv. V14167</strain>
    </source>
</reference>
<evidence type="ECO:0000313" key="5">
    <source>
        <dbReference type="RefSeq" id="XP_052110981.1"/>
    </source>
</evidence>
<dbReference type="Pfam" id="PF23086">
    <property type="entry name" value="Tudor_Coilin"/>
    <property type="match status" value="1"/>
</dbReference>
<dbReference type="GO" id="GO:0030620">
    <property type="term" value="F:U2 snRNA binding"/>
    <property type="evidence" value="ECO:0007669"/>
    <property type="project" value="TreeGrafter"/>
</dbReference>
<feature type="region of interest" description="Disordered" evidence="1">
    <location>
        <begin position="531"/>
        <end position="560"/>
    </location>
</feature>
<dbReference type="Proteomes" id="UP000515211">
    <property type="component" value="Chromosome 10"/>
</dbReference>
<accession>A0A9C6T6P8</accession>
<keyword evidence="4" id="KW-1185">Reference proteome</keyword>